<dbReference type="GO" id="GO:0006281">
    <property type="term" value="P:DNA repair"/>
    <property type="evidence" value="ECO:0007669"/>
    <property type="project" value="UniProtKB-UniRule"/>
</dbReference>
<evidence type="ECO:0000256" key="1">
    <source>
        <dbReference type="HAMAP-Rule" id="MF_02096"/>
    </source>
</evidence>
<organism evidence="4">
    <name type="scientific">Ignisphaera aggregans</name>
    <dbReference type="NCBI Taxonomy" id="334771"/>
    <lineage>
        <taxon>Archaea</taxon>
        <taxon>Thermoproteota</taxon>
        <taxon>Thermoprotei</taxon>
        <taxon>Desulfurococcales</taxon>
        <taxon>Desulfurococcaceae</taxon>
        <taxon>Ignisphaera</taxon>
    </lineage>
</organism>
<gene>
    <name evidence="4" type="ORF">ENT87_04910</name>
</gene>
<dbReference type="PANTHER" id="PTHR38136:SF2">
    <property type="entry name" value="DNA REPAIR PROTEIN"/>
    <property type="match status" value="1"/>
</dbReference>
<evidence type="ECO:0000313" key="4">
    <source>
        <dbReference type="EMBL" id="HGN36868.1"/>
    </source>
</evidence>
<comment type="caution">
    <text evidence="1">Lacks conserved residue(s) required for the propagation of feature annotation.</text>
</comment>
<protein>
    <recommendedName>
        <fullName evidence="1">DNA repair protein</fullName>
    </recommendedName>
</protein>
<proteinExistence type="inferred from homology"/>
<dbReference type="AlphaFoldDB" id="A0A7J3I7Y1"/>
<dbReference type="PANTHER" id="PTHR38136">
    <property type="entry name" value="DNA REPAIR PROTEIN"/>
    <property type="match status" value="1"/>
</dbReference>
<sequence length="409" mass="47070">MDSRLCILCRGARYLCGRAYCPIVARMYVDTQVANIVRSNHLFGSSPPSVFIGRLGYPYVYAGPLAPPATGDTRIYDYPEQWRLMKLEDLLSLRLSLVLGRRTVDIHAVDDRFVEALQHVVLGLKPIDIEMRFSKAPKGYTISDYEPPIGPRAPIDYMRVVGSSVVHRAVERLYSDFDARASEAIVELYRAGVEVSHIQKILSVGALGRRRSRKLVPTRWAITAVDDTLSRHLIEDRIRWYGELSEIQVFVRNIHRNLFIAILIPGRWSFEWMEAWFPRSTWNPNGESVAIEGDYEIARPRDEYASIGGCYYASRLATSEYLDRIGKQAIAVVLREIYPGFDIPIGVWFVREQLREMYRQKPLRATTIEEALAIVNEYSVVGAERWMEKSRLLQLLTKNRKLDAYYTKR</sequence>
<dbReference type="Pfam" id="PF04895">
    <property type="entry name" value="Nre_C"/>
    <property type="match status" value="1"/>
</dbReference>
<name>A0A7J3I7Y1_9CREN</name>
<comment type="similarity">
    <text evidence="1">Belongs to the Nre family.</text>
</comment>
<feature type="domain" description="Archaeal Nre C-terminal" evidence="3">
    <location>
        <begin position="298"/>
        <end position="405"/>
    </location>
</feature>
<feature type="domain" description="Archaeal Nre N-terminal" evidence="2">
    <location>
        <begin position="15"/>
        <end position="283"/>
    </location>
</feature>
<accession>A0A7J3I7Y1</accession>
<dbReference type="InterPro" id="IPR006979">
    <property type="entry name" value="Nre_C"/>
</dbReference>
<comment type="caution">
    <text evidence="4">The sequence shown here is derived from an EMBL/GenBank/DDBJ whole genome shotgun (WGS) entry which is preliminary data.</text>
</comment>
<keyword evidence="1" id="KW-0234">DNA repair</keyword>
<evidence type="ECO:0000259" key="3">
    <source>
        <dbReference type="Pfam" id="PF04895"/>
    </source>
</evidence>
<dbReference type="InterPro" id="IPR033167">
    <property type="entry name" value="Nre"/>
</dbReference>
<dbReference type="Pfam" id="PF04894">
    <property type="entry name" value="Nre_N"/>
    <property type="match status" value="1"/>
</dbReference>
<comment type="function">
    <text evidence="1">Involved in DNA damage repair.</text>
</comment>
<dbReference type="EMBL" id="DTAI01000140">
    <property type="protein sequence ID" value="HGN36868.1"/>
    <property type="molecule type" value="Genomic_DNA"/>
</dbReference>
<dbReference type="HAMAP" id="MF_02096">
    <property type="entry name" value="Nre"/>
    <property type="match status" value="1"/>
</dbReference>
<reference evidence="4" key="1">
    <citation type="journal article" date="2020" name="mSystems">
        <title>Genome- and Community-Level Interaction Insights into Carbon Utilization and Element Cycling Functions of Hydrothermarchaeota in Hydrothermal Sediment.</title>
        <authorList>
            <person name="Zhou Z."/>
            <person name="Liu Y."/>
            <person name="Xu W."/>
            <person name="Pan J."/>
            <person name="Luo Z.H."/>
            <person name="Li M."/>
        </authorList>
    </citation>
    <scope>NUCLEOTIDE SEQUENCE [LARGE SCALE GENOMIC DNA]</scope>
    <source>
        <strain evidence="4">SpSt-618</strain>
    </source>
</reference>
<dbReference type="InterPro" id="IPR006978">
    <property type="entry name" value="Nre_N"/>
</dbReference>
<keyword evidence="1" id="KW-0227">DNA damage</keyword>
<evidence type="ECO:0000259" key="2">
    <source>
        <dbReference type="Pfam" id="PF04894"/>
    </source>
</evidence>